<dbReference type="AlphaFoldDB" id="A0A4R0RX14"/>
<evidence type="ECO:0000313" key="2">
    <source>
        <dbReference type="Proteomes" id="UP000292702"/>
    </source>
</evidence>
<keyword evidence="2" id="KW-1185">Reference proteome</keyword>
<dbReference type="OrthoDB" id="407325at2759"/>
<dbReference type="GO" id="GO:0008757">
    <property type="term" value="F:S-adenosylmethionine-dependent methyltransferase activity"/>
    <property type="evidence" value="ECO:0007669"/>
    <property type="project" value="UniProtKB-ARBA"/>
</dbReference>
<protein>
    <recommendedName>
        <fullName evidence="3">Elongation factor methyltransferase 6</fullName>
    </recommendedName>
</protein>
<dbReference type="EMBL" id="RWJN01000020">
    <property type="protein sequence ID" value="TCD70479.1"/>
    <property type="molecule type" value="Genomic_DNA"/>
</dbReference>
<accession>A0A4R0RX14</accession>
<evidence type="ECO:0008006" key="3">
    <source>
        <dbReference type="Google" id="ProtNLM"/>
    </source>
</evidence>
<proteinExistence type="predicted"/>
<dbReference type="InterPro" id="IPR029063">
    <property type="entry name" value="SAM-dependent_MTases_sf"/>
</dbReference>
<comment type="caution">
    <text evidence="1">The sequence shown here is derived from an EMBL/GenBank/DDBJ whole genome shotgun (WGS) entry which is preliminary data.</text>
</comment>
<sequence length="211" mass="22888">MTIEEIALDEQLDLLDPLRHLRTDDDLDGPALVPVQPPTIRNQDIQLSFPSPSTSHPITVTLTVDASPGCGGIAWPAGEVSTSHSPRSRARDVDCLLPLERSGTGLVGLVAGLMGANVWITDQAPLLPIMSRNVALNQLLERVHVDELSWGGPIPEHIPSIDVILAADCVYFEPAFPLLVQTLVDLTSGGHPEILFCYKKRRKARETTLSP</sequence>
<organism evidence="1 2">
    <name type="scientific">Steccherinum ochraceum</name>
    <dbReference type="NCBI Taxonomy" id="92696"/>
    <lineage>
        <taxon>Eukaryota</taxon>
        <taxon>Fungi</taxon>
        <taxon>Dikarya</taxon>
        <taxon>Basidiomycota</taxon>
        <taxon>Agaricomycotina</taxon>
        <taxon>Agaricomycetes</taxon>
        <taxon>Polyporales</taxon>
        <taxon>Steccherinaceae</taxon>
        <taxon>Steccherinum</taxon>
    </lineage>
</organism>
<dbReference type="Proteomes" id="UP000292702">
    <property type="component" value="Unassembled WGS sequence"/>
</dbReference>
<dbReference type="Pfam" id="PF10294">
    <property type="entry name" value="Methyltransf_16"/>
    <property type="match status" value="1"/>
</dbReference>
<evidence type="ECO:0000313" key="1">
    <source>
        <dbReference type="EMBL" id="TCD70479.1"/>
    </source>
</evidence>
<reference evidence="1 2" key="1">
    <citation type="submission" date="2018-11" db="EMBL/GenBank/DDBJ databases">
        <title>Genome assembly of Steccherinum ochraceum LE-BIN_3174, the white-rot fungus of the Steccherinaceae family (The Residual Polyporoid clade, Polyporales, Basidiomycota).</title>
        <authorList>
            <person name="Fedorova T.V."/>
            <person name="Glazunova O.A."/>
            <person name="Landesman E.O."/>
            <person name="Moiseenko K.V."/>
            <person name="Psurtseva N.V."/>
            <person name="Savinova O.S."/>
            <person name="Shakhova N.V."/>
            <person name="Tyazhelova T.V."/>
            <person name="Vasina D.V."/>
        </authorList>
    </citation>
    <scope>NUCLEOTIDE SEQUENCE [LARGE SCALE GENOMIC DNA]</scope>
    <source>
        <strain evidence="1 2">LE-BIN_3174</strain>
    </source>
</reference>
<dbReference type="STRING" id="92696.A0A4R0RX14"/>
<dbReference type="SUPFAM" id="SSF53335">
    <property type="entry name" value="S-adenosyl-L-methionine-dependent methyltransferases"/>
    <property type="match status" value="1"/>
</dbReference>
<dbReference type="PANTHER" id="PTHR14614">
    <property type="entry name" value="HEPATOCELLULAR CARCINOMA-ASSOCIATED ANTIGEN"/>
    <property type="match status" value="1"/>
</dbReference>
<dbReference type="PANTHER" id="PTHR14614:SF132">
    <property type="entry name" value="PROTEIN-LYSINE METHYLTRANSFERASE C42C1.13"/>
    <property type="match status" value="1"/>
</dbReference>
<name>A0A4R0RX14_9APHY</name>
<dbReference type="Gene3D" id="3.40.50.150">
    <property type="entry name" value="Vaccinia Virus protein VP39"/>
    <property type="match status" value="1"/>
</dbReference>
<dbReference type="InterPro" id="IPR019410">
    <property type="entry name" value="Methyltransf_16"/>
</dbReference>
<gene>
    <name evidence="1" type="ORF">EIP91_003240</name>
</gene>